<dbReference type="EC" id="1.18.6.1" evidence="2"/>
<reference evidence="2 3" key="2">
    <citation type="journal article" date="2008" name="Science">
        <title>Environmental genomics reveals a single-species ecosystem deep within Earth.</title>
        <authorList>
            <person name="Chivian D."/>
            <person name="Brodie E.L."/>
            <person name="Alm E.J."/>
            <person name="Culley D.E."/>
            <person name="Dehal P.S."/>
            <person name="Desantis T.Z."/>
            <person name="Gihring T.M."/>
            <person name="Lapidus A."/>
            <person name="Lin L.H."/>
            <person name="Lowry S.R."/>
            <person name="Moser D.P."/>
            <person name="Richardson P.M."/>
            <person name="Southam G."/>
            <person name="Wanger G."/>
            <person name="Pratt L.M."/>
            <person name="Andersen G.L."/>
            <person name="Hazen T.C."/>
            <person name="Brockman F.J."/>
            <person name="Arkin A.P."/>
            <person name="Onstott T.C."/>
        </authorList>
    </citation>
    <scope>NUCLEOTIDE SEQUENCE [LARGE SCALE GENOMIC DNA]</scope>
    <source>
        <strain evidence="2 3">MP104C</strain>
    </source>
</reference>
<dbReference type="SUPFAM" id="SSF53807">
    <property type="entry name" value="Helical backbone' metal receptor"/>
    <property type="match status" value="1"/>
</dbReference>
<dbReference type="InterPro" id="IPR049939">
    <property type="entry name" value="NifE-like"/>
</dbReference>
<keyword evidence="2" id="KW-0560">Oxidoreductase</keyword>
<dbReference type="KEGG" id="dau:Daud_0148"/>
<feature type="domain" description="Nitrogenase/oxidoreductase component 1" evidence="1">
    <location>
        <begin position="53"/>
        <end position="439"/>
    </location>
</feature>
<dbReference type="Gene3D" id="3.40.50.1980">
    <property type="entry name" value="Nitrogenase molybdenum iron protein domain"/>
    <property type="match status" value="1"/>
</dbReference>
<dbReference type="STRING" id="477974.Daud_0148"/>
<dbReference type="HOGENOM" id="CLU_025876_1_1_9"/>
<dbReference type="OrthoDB" id="9767044at2"/>
<reference evidence="3" key="1">
    <citation type="submission" date="2007-10" db="EMBL/GenBank/DDBJ databases">
        <title>Complete sequence of chromosome of Desulforudis audaxviator MP104C.</title>
        <authorList>
            <person name="Copeland A."/>
            <person name="Lucas S."/>
            <person name="Lapidus A."/>
            <person name="Barry K."/>
            <person name="Glavina del Rio T."/>
            <person name="Dalin E."/>
            <person name="Tice H."/>
            <person name="Bruce D."/>
            <person name="Pitluck S."/>
            <person name="Lowry S.R."/>
            <person name="Larimer F."/>
            <person name="Land M.L."/>
            <person name="Hauser L."/>
            <person name="Kyrpides N."/>
            <person name="Ivanova N.N."/>
            <person name="Richardson P."/>
        </authorList>
    </citation>
    <scope>NUCLEOTIDE SEQUENCE [LARGE SCALE GENOMIC DNA]</scope>
    <source>
        <strain evidence="3">MP104C</strain>
    </source>
</reference>
<sequence>MHQPKCARRSNTAEQVPFIDAGRADHGVIVKPEPRLPACDRQTVPGAMSQRSCAYYGARWFLAQLKQVLHLVHGPVSCAYYGETVRKKRYTVFSTDLTENEVIFGGEAKLLRVLRELAVHFPENRAILVYVTCAPGIIGDDVDRVCRRAERDTGMRCVPVHCPGFLGYHQAAGHEAGARVFLEHFIGHDAPAEPGPRDINLLGEFDVMGDYRVIRGMLRRMGVNVVNAVTADASVESLARAHRVQLNLIHCRRTGGLLAEEMESRYGIEYRKGSFFGLTETSTTLRRLGDWLDCRAEAEALIAEGEAMVAGDLERYRRELAGKRVGLFFGGSRIGSMLKGYRDLGLEVVAAGSQFGCGNDYREAWTGLNPGAALVDDTNEEEFVQFIRQYRPDVIAGGTREKWLAHKFGIPFTVFPQESGPYAGYSGFLNFARDILAALKAPVWRIVRGGSNTHAPFTA</sequence>
<proteinExistence type="predicted"/>
<dbReference type="Proteomes" id="UP000008544">
    <property type="component" value="Chromosome"/>
</dbReference>
<gene>
    <name evidence="2" type="ordered locus">Daud_0148</name>
</gene>
<dbReference type="PANTHER" id="PTHR42956:SF1">
    <property type="entry name" value="NITROGENASE IRON-MOLYBDENUM COFACTOR BIOSYNTHESIS PROTEIN NIFE"/>
    <property type="match status" value="1"/>
</dbReference>
<dbReference type="PANTHER" id="PTHR42956">
    <property type="entry name" value="NITROGENASE IRON-MOLYBDENUM COFACTOR BIOSYNTHESIS PROTEIN NIFE"/>
    <property type="match status" value="1"/>
</dbReference>
<protein>
    <submittedName>
        <fullName evidence="2">Nitrogenase</fullName>
        <ecNumber evidence="2">1.18.6.1</ecNumber>
    </submittedName>
</protein>
<evidence type="ECO:0000259" key="1">
    <source>
        <dbReference type="Pfam" id="PF00148"/>
    </source>
</evidence>
<dbReference type="GO" id="GO:0016163">
    <property type="term" value="F:nitrogenase activity"/>
    <property type="evidence" value="ECO:0007669"/>
    <property type="project" value="UniProtKB-EC"/>
</dbReference>
<dbReference type="InterPro" id="IPR000510">
    <property type="entry name" value="Nase/OxRdtase_comp1"/>
</dbReference>
<organism evidence="2 3">
    <name type="scientific">Desulforudis audaxviator (strain MP104C)</name>
    <dbReference type="NCBI Taxonomy" id="477974"/>
    <lineage>
        <taxon>Bacteria</taxon>
        <taxon>Bacillati</taxon>
        <taxon>Bacillota</taxon>
        <taxon>Clostridia</taxon>
        <taxon>Thermoanaerobacterales</taxon>
        <taxon>Candidatus Desulforudaceae</taxon>
        <taxon>Candidatus Desulforudis</taxon>
    </lineage>
</organism>
<name>B1I0Z3_DESAP</name>
<keyword evidence="3" id="KW-1185">Reference proteome</keyword>
<dbReference type="Gene3D" id="3.40.50.12380">
    <property type="entry name" value="Nitrogenase MoFe cofactor biosynthesis protein NifE, C-terminal"/>
    <property type="match status" value="1"/>
</dbReference>
<evidence type="ECO:0000313" key="3">
    <source>
        <dbReference type="Proteomes" id="UP000008544"/>
    </source>
</evidence>
<dbReference type="Pfam" id="PF00148">
    <property type="entry name" value="Oxidored_nitro"/>
    <property type="match status" value="1"/>
</dbReference>
<dbReference type="eggNOG" id="COG2710">
    <property type="taxonomic scope" value="Bacteria"/>
</dbReference>
<dbReference type="CDD" id="cd01967">
    <property type="entry name" value="Nitrogenase_MoFe_alpha_like"/>
    <property type="match status" value="1"/>
</dbReference>
<dbReference type="EMBL" id="CP000860">
    <property type="protein sequence ID" value="ACA58716.1"/>
    <property type="molecule type" value="Genomic_DNA"/>
</dbReference>
<dbReference type="RefSeq" id="WP_012301310.1">
    <property type="nucleotide sequence ID" value="NC_010424.1"/>
</dbReference>
<evidence type="ECO:0000313" key="2">
    <source>
        <dbReference type="EMBL" id="ACA58716.1"/>
    </source>
</evidence>
<dbReference type="AlphaFoldDB" id="B1I0Z3"/>
<accession>B1I0Z3</accession>